<evidence type="ECO:0000259" key="4">
    <source>
        <dbReference type="PROSITE" id="PS50043"/>
    </source>
</evidence>
<feature type="domain" description="HTH luxR-type" evidence="4">
    <location>
        <begin position="1"/>
        <end position="62"/>
    </location>
</feature>
<gene>
    <name evidence="5" type="ORF">Aau02nite_90040</name>
</gene>
<dbReference type="RefSeq" id="WP_212994777.1">
    <property type="nucleotide sequence ID" value="NZ_BAABEA010000015.1"/>
</dbReference>
<evidence type="ECO:0000256" key="1">
    <source>
        <dbReference type="ARBA" id="ARBA00023015"/>
    </source>
</evidence>
<evidence type="ECO:0000256" key="2">
    <source>
        <dbReference type="ARBA" id="ARBA00023125"/>
    </source>
</evidence>
<dbReference type="InterPro" id="IPR000792">
    <property type="entry name" value="Tscrpt_reg_LuxR_C"/>
</dbReference>
<dbReference type="PROSITE" id="PS00622">
    <property type="entry name" value="HTH_LUXR_1"/>
    <property type="match status" value="1"/>
</dbReference>
<dbReference type="AlphaFoldDB" id="A0A919T0B9"/>
<dbReference type="PANTHER" id="PTHR44688:SF16">
    <property type="entry name" value="DNA-BINDING TRANSCRIPTIONAL ACTIVATOR DEVR_DOSR"/>
    <property type="match status" value="1"/>
</dbReference>
<dbReference type="Gene3D" id="1.10.10.10">
    <property type="entry name" value="Winged helix-like DNA-binding domain superfamily/Winged helix DNA-binding domain"/>
    <property type="match status" value="1"/>
</dbReference>
<dbReference type="SUPFAM" id="SSF46894">
    <property type="entry name" value="C-terminal effector domain of the bipartite response regulators"/>
    <property type="match status" value="1"/>
</dbReference>
<keyword evidence="3" id="KW-0804">Transcription</keyword>
<dbReference type="CDD" id="cd06170">
    <property type="entry name" value="LuxR_C_like"/>
    <property type="match status" value="1"/>
</dbReference>
<dbReference type="InterPro" id="IPR036388">
    <property type="entry name" value="WH-like_DNA-bd_sf"/>
</dbReference>
<dbReference type="SMART" id="SM00421">
    <property type="entry name" value="HTH_LUXR"/>
    <property type="match status" value="1"/>
</dbReference>
<dbReference type="GO" id="GO:0003677">
    <property type="term" value="F:DNA binding"/>
    <property type="evidence" value="ECO:0007669"/>
    <property type="project" value="UniProtKB-KW"/>
</dbReference>
<protein>
    <recommendedName>
        <fullName evidence="4">HTH luxR-type domain-containing protein</fullName>
    </recommendedName>
</protein>
<proteinExistence type="predicted"/>
<sequence length="82" mass="8630">MEGLTEREREVLTALADGEDNSTVARALRLSPATIRTYVSRLLAKLGAGSRAQLVAIAHRNGLTGMRKTDVDIAAVGSGPPD</sequence>
<dbReference type="PROSITE" id="PS50043">
    <property type="entry name" value="HTH_LUXR_2"/>
    <property type="match status" value="1"/>
</dbReference>
<evidence type="ECO:0000313" key="6">
    <source>
        <dbReference type="Proteomes" id="UP000681340"/>
    </source>
</evidence>
<evidence type="ECO:0000256" key="3">
    <source>
        <dbReference type="ARBA" id="ARBA00023163"/>
    </source>
</evidence>
<dbReference type="GO" id="GO:0006355">
    <property type="term" value="P:regulation of DNA-templated transcription"/>
    <property type="evidence" value="ECO:0007669"/>
    <property type="project" value="InterPro"/>
</dbReference>
<keyword evidence="6" id="KW-1185">Reference proteome</keyword>
<dbReference type="Proteomes" id="UP000681340">
    <property type="component" value="Unassembled WGS sequence"/>
</dbReference>
<dbReference type="EMBL" id="BOQL01000095">
    <property type="protein sequence ID" value="GIM80328.1"/>
    <property type="molecule type" value="Genomic_DNA"/>
</dbReference>
<name>A0A919T0B9_9ACTN</name>
<evidence type="ECO:0000313" key="5">
    <source>
        <dbReference type="EMBL" id="GIM80328.1"/>
    </source>
</evidence>
<dbReference type="PANTHER" id="PTHR44688">
    <property type="entry name" value="DNA-BINDING TRANSCRIPTIONAL ACTIVATOR DEVR_DOSR"/>
    <property type="match status" value="1"/>
</dbReference>
<accession>A0A919T0B9</accession>
<dbReference type="InterPro" id="IPR016032">
    <property type="entry name" value="Sig_transdc_resp-reg_C-effctor"/>
</dbReference>
<comment type="caution">
    <text evidence="5">The sequence shown here is derived from an EMBL/GenBank/DDBJ whole genome shotgun (WGS) entry which is preliminary data.</text>
</comment>
<keyword evidence="1" id="KW-0805">Transcription regulation</keyword>
<keyword evidence="2" id="KW-0238">DNA-binding</keyword>
<organism evidence="5 6">
    <name type="scientific">Actinoplanes auranticolor</name>
    <dbReference type="NCBI Taxonomy" id="47988"/>
    <lineage>
        <taxon>Bacteria</taxon>
        <taxon>Bacillati</taxon>
        <taxon>Actinomycetota</taxon>
        <taxon>Actinomycetes</taxon>
        <taxon>Micromonosporales</taxon>
        <taxon>Micromonosporaceae</taxon>
        <taxon>Actinoplanes</taxon>
    </lineage>
</organism>
<reference evidence="5" key="1">
    <citation type="submission" date="2021-03" db="EMBL/GenBank/DDBJ databases">
        <title>Whole genome shotgun sequence of Actinoplanes auranticolor NBRC 12245.</title>
        <authorList>
            <person name="Komaki H."/>
            <person name="Tamura T."/>
        </authorList>
    </citation>
    <scope>NUCLEOTIDE SEQUENCE</scope>
    <source>
        <strain evidence="5">NBRC 12245</strain>
    </source>
</reference>
<dbReference type="PRINTS" id="PR00038">
    <property type="entry name" value="HTHLUXR"/>
</dbReference>
<dbReference type="Pfam" id="PF00196">
    <property type="entry name" value="GerE"/>
    <property type="match status" value="1"/>
</dbReference>